<organism evidence="2 3">
    <name type="scientific">Bacillus cereus</name>
    <dbReference type="NCBI Taxonomy" id="1396"/>
    <lineage>
        <taxon>Bacteria</taxon>
        <taxon>Bacillati</taxon>
        <taxon>Bacillota</taxon>
        <taxon>Bacilli</taxon>
        <taxon>Bacillales</taxon>
        <taxon>Bacillaceae</taxon>
        <taxon>Bacillus</taxon>
        <taxon>Bacillus cereus group</taxon>
    </lineage>
</organism>
<reference evidence="2 3" key="1">
    <citation type="submission" date="2017-09" db="EMBL/GenBank/DDBJ databases">
        <title>Large-scale bioinformatics analysis of Bacillus genomes uncovers conserved roles of natural products in bacterial physiology.</title>
        <authorList>
            <consortium name="Agbiome Team Llc"/>
            <person name="Bleich R.M."/>
            <person name="Grubbs K.J."/>
            <person name="Santa Maria K.C."/>
            <person name="Allen S.E."/>
            <person name="Farag S."/>
            <person name="Shank E.A."/>
            <person name="Bowers A."/>
        </authorList>
    </citation>
    <scope>NUCLEOTIDE SEQUENCE [LARGE SCALE GENOMIC DNA]</scope>
    <source>
        <strain evidence="2 3">AFS092789</strain>
    </source>
</reference>
<sequence>MENKEPEQKYDLNKVYTYTEYPDQISGRCDNCGNTAFKSSVKDFIYLRECRKCGMKKSI</sequence>
<evidence type="ECO:0000259" key="1">
    <source>
        <dbReference type="Pfam" id="PF26372"/>
    </source>
</evidence>
<accession>A0A9X6XXJ3</accession>
<gene>
    <name evidence="2" type="ORF">CON36_19440</name>
</gene>
<name>A0A9X6XXJ3_BACCE</name>
<protein>
    <recommendedName>
        <fullName evidence="1">DUF8096 domain-containing protein</fullName>
    </recommendedName>
</protein>
<feature type="domain" description="DUF8096" evidence="1">
    <location>
        <begin position="14"/>
        <end position="57"/>
    </location>
</feature>
<comment type="caution">
    <text evidence="2">The sequence shown here is derived from an EMBL/GenBank/DDBJ whole genome shotgun (WGS) entry which is preliminary data.</text>
</comment>
<evidence type="ECO:0000313" key="2">
    <source>
        <dbReference type="EMBL" id="PDZ97097.1"/>
    </source>
</evidence>
<dbReference type="RefSeq" id="WP_098005739.1">
    <property type="nucleotide sequence ID" value="NZ_NVMX01000029.1"/>
</dbReference>
<dbReference type="Proteomes" id="UP000219922">
    <property type="component" value="Unassembled WGS sequence"/>
</dbReference>
<dbReference type="AlphaFoldDB" id="A0A9X6XXJ3"/>
<dbReference type="InterPro" id="IPR058409">
    <property type="entry name" value="DUF8096"/>
</dbReference>
<dbReference type="EMBL" id="NVMX01000029">
    <property type="protein sequence ID" value="PDZ97097.1"/>
    <property type="molecule type" value="Genomic_DNA"/>
</dbReference>
<proteinExistence type="predicted"/>
<evidence type="ECO:0000313" key="3">
    <source>
        <dbReference type="Proteomes" id="UP000219922"/>
    </source>
</evidence>
<dbReference type="Pfam" id="PF26372">
    <property type="entry name" value="DUF8096"/>
    <property type="match status" value="1"/>
</dbReference>